<keyword evidence="2" id="KW-0560">Oxidoreductase</keyword>
<feature type="domain" description="Gfo/Idh/MocA-like oxidoreductase C-terminal" evidence="4">
    <location>
        <begin position="134"/>
        <end position="349"/>
    </location>
</feature>
<sequence length="358" mass="39401">MSGTIKVGLIGYGFAGSAFHAPIITSVPGLELTKVVERRSDKSKERYPWVEVVRDARDLYADDAIDLVVVTTPSTDHYAFVKDALLAGKHVVVEKPFTPSSAEADELIALAKKQGKVLTVYHNRRFDGDFLTLREILDQDLLGEVKEAEFHWDGFAPVLRSTNWREGSEPGTGVFYDLGVHFLDQAVKLFGIPATISGDIRKQRGGEAHDYFDVTLQYGSGLKVRLKSSKFVRESFPRYSLHGTKGSFVKYGVDPQEAALIAGTQPSAVRNWGKEPKELWGKINASVGGLHVEGVIETIAGSYVDYYRNVMEHINGQAELEVKPEEARLAIQLIELALQSSDEGRALPVPFAEAAPIA</sequence>
<dbReference type="SUPFAM" id="SSF51735">
    <property type="entry name" value="NAD(P)-binding Rossmann-fold domains"/>
    <property type="match status" value="1"/>
</dbReference>
<dbReference type="InterPro" id="IPR051317">
    <property type="entry name" value="Gfo/Idh/MocA_oxidoreduct"/>
</dbReference>
<dbReference type="EMBL" id="CP048286">
    <property type="protein sequence ID" value="QHW33047.1"/>
    <property type="molecule type" value="Genomic_DNA"/>
</dbReference>
<evidence type="ECO:0000313" key="6">
    <source>
        <dbReference type="Proteomes" id="UP000479114"/>
    </source>
</evidence>
<dbReference type="PANTHER" id="PTHR43708">
    <property type="entry name" value="CONSERVED EXPRESSED OXIDOREDUCTASE (EUROFUNG)"/>
    <property type="match status" value="1"/>
</dbReference>
<dbReference type="Pfam" id="PF01408">
    <property type="entry name" value="GFO_IDH_MocA"/>
    <property type="match status" value="1"/>
</dbReference>
<dbReference type="Pfam" id="PF02894">
    <property type="entry name" value="GFO_IDH_MocA_C"/>
    <property type="match status" value="1"/>
</dbReference>
<dbReference type="RefSeq" id="WP_162642971.1">
    <property type="nucleotide sequence ID" value="NZ_CP048286.1"/>
</dbReference>
<gene>
    <name evidence="5" type="ORF">GZH47_21085</name>
</gene>
<dbReference type="NCBIfam" id="NF008607">
    <property type="entry name" value="PRK11579.1"/>
    <property type="match status" value="1"/>
</dbReference>
<evidence type="ECO:0000256" key="2">
    <source>
        <dbReference type="ARBA" id="ARBA00023002"/>
    </source>
</evidence>
<dbReference type="GO" id="GO:0016491">
    <property type="term" value="F:oxidoreductase activity"/>
    <property type="evidence" value="ECO:0007669"/>
    <property type="project" value="UniProtKB-KW"/>
</dbReference>
<keyword evidence="6" id="KW-1185">Reference proteome</keyword>
<dbReference type="InterPro" id="IPR036291">
    <property type="entry name" value="NAD(P)-bd_dom_sf"/>
</dbReference>
<dbReference type="InterPro" id="IPR000683">
    <property type="entry name" value="Gfo/Idh/MocA-like_OxRdtase_N"/>
</dbReference>
<dbReference type="PANTHER" id="PTHR43708:SF5">
    <property type="entry name" value="CONSERVED EXPRESSED OXIDOREDUCTASE (EUROFUNG)-RELATED"/>
    <property type="match status" value="1"/>
</dbReference>
<evidence type="ECO:0000259" key="4">
    <source>
        <dbReference type="Pfam" id="PF02894"/>
    </source>
</evidence>
<dbReference type="Gene3D" id="3.40.50.720">
    <property type="entry name" value="NAD(P)-binding Rossmann-like Domain"/>
    <property type="match status" value="1"/>
</dbReference>
<evidence type="ECO:0000313" key="5">
    <source>
        <dbReference type="EMBL" id="QHW33047.1"/>
    </source>
</evidence>
<accession>A0A6C0P3J9</accession>
<organism evidence="5 6">
    <name type="scientific">Paenibacillus rhizovicinus</name>
    <dbReference type="NCBI Taxonomy" id="2704463"/>
    <lineage>
        <taxon>Bacteria</taxon>
        <taxon>Bacillati</taxon>
        <taxon>Bacillota</taxon>
        <taxon>Bacilli</taxon>
        <taxon>Bacillales</taxon>
        <taxon>Paenibacillaceae</taxon>
        <taxon>Paenibacillus</taxon>
    </lineage>
</organism>
<dbReference type="KEGG" id="prz:GZH47_21085"/>
<name>A0A6C0P3J9_9BACL</name>
<dbReference type="GO" id="GO:0000166">
    <property type="term" value="F:nucleotide binding"/>
    <property type="evidence" value="ECO:0007669"/>
    <property type="project" value="InterPro"/>
</dbReference>
<reference evidence="5 6" key="1">
    <citation type="submission" date="2020-02" db="EMBL/GenBank/DDBJ databases">
        <title>Paenibacillus sp. nov., isolated from rhizosphere soil of tomato.</title>
        <authorList>
            <person name="Weon H.-Y."/>
            <person name="Lee S.A."/>
        </authorList>
    </citation>
    <scope>NUCLEOTIDE SEQUENCE [LARGE SCALE GENOMIC DNA]</scope>
    <source>
        <strain evidence="5 6">14171R-81</strain>
    </source>
</reference>
<proteinExistence type="inferred from homology"/>
<dbReference type="AlphaFoldDB" id="A0A6C0P3J9"/>
<evidence type="ECO:0000259" key="3">
    <source>
        <dbReference type="Pfam" id="PF01408"/>
    </source>
</evidence>
<feature type="domain" description="Gfo/Idh/MocA-like oxidoreductase N-terminal" evidence="3">
    <location>
        <begin position="5"/>
        <end position="122"/>
    </location>
</feature>
<dbReference type="Proteomes" id="UP000479114">
    <property type="component" value="Chromosome"/>
</dbReference>
<dbReference type="InterPro" id="IPR004104">
    <property type="entry name" value="Gfo/Idh/MocA-like_OxRdtase_C"/>
</dbReference>
<protein>
    <submittedName>
        <fullName evidence="5">Oxidoreductase</fullName>
    </submittedName>
</protein>
<comment type="similarity">
    <text evidence="1">Belongs to the Gfo/Idh/MocA family.</text>
</comment>
<evidence type="ECO:0000256" key="1">
    <source>
        <dbReference type="ARBA" id="ARBA00010928"/>
    </source>
</evidence>
<dbReference type="SUPFAM" id="SSF55347">
    <property type="entry name" value="Glyceraldehyde-3-phosphate dehydrogenase-like, C-terminal domain"/>
    <property type="match status" value="1"/>
</dbReference>
<dbReference type="Gene3D" id="3.30.360.10">
    <property type="entry name" value="Dihydrodipicolinate Reductase, domain 2"/>
    <property type="match status" value="1"/>
</dbReference>